<evidence type="ECO:0000313" key="16">
    <source>
        <dbReference type="Proteomes" id="UP000694844"/>
    </source>
</evidence>
<dbReference type="FunFam" id="3.40.30.10:FF:000017">
    <property type="entry name" value="Protein disulfide-isomerase A4"/>
    <property type="match status" value="1"/>
</dbReference>
<feature type="domain" description="Thioredoxin" evidence="15">
    <location>
        <begin position="486"/>
        <end position="615"/>
    </location>
</feature>
<evidence type="ECO:0000256" key="2">
    <source>
        <dbReference type="ARBA" id="ARBA00004319"/>
    </source>
</evidence>
<keyword evidence="6" id="KW-0677">Repeat</keyword>
<comment type="catalytic activity">
    <reaction evidence="1 13">
        <text>Catalyzes the rearrangement of -S-S- bonds in proteins.</text>
        <dbReference type="EC" id="5.3.4.1"/>
    </reaction>
</comment>
<sequence>MRFRTYLWLFSVFALLTVSVVQAEDEGDDENDDDKTEEKEEESDVLVLTKENFDQTINENDNVMVEFYAPWCGHCKTLEPLYAKAAQVLKTWDPPVPLCKVDATVETELAARFDVSGYPTIKFFKKGEAYDYDDARTTEGLIRYVKERSASDWKPPPEAVVTLTKDNFKDFVNGNDLSLVEFYAPWCGHCKALAPAYEKAAKQLKIQTEPIPLGKVDATVESELAAEYEVSGYPTLFLFRKGKKYEYNGPRDENGIVNYMIMQQGEASKLKLSVRDVKSSMKVDEPFIMGFFDNLNDPKVRIYMDAANTMREEFSFGHTFDPAISDAYKTNPGTVLVFTPERYYTKFEPKWHIMKLDDVEDEGPIVEFVRKRELPLVGQYKANNIKVYQKYRPLCFIFYTVDWSFDHREATQLWRNKAAKIANNHKEVKFAIADEDEHSHLLAEFGLDDSGEEINIACYGPDGKKFPMEPMEEWDSEDIEEFITKMKKGKLTPHLKSQPVPKRQDSPVKTVVAKNFDKIVLDKSKDVLIELYAPWCGHCKQLEPIYKDLATKVKKEKNLVIAKMDATANDVHPGYQAEGFPTIYFAPSNSKESPMKYSGGRTVDDFMKYLKEHATVAFKGKDEL</sequence>
<dbReference type="PROSITE" id="PS00194">
    <property type="entry name" value="THIOREDOXIN_1"/>
    <property type="match status" value="3"/>
</dbReference>
<dbReference type="InterPro" id="IPR005792">
    <property type="entry name" value="Prot_disulphide_isomerase"/>
</dbReference>
<evidence type="ECO:0000256" key="5">
    <source>
        <dbReference type="ARBA" id="ARBA00022729"/>
    </source>
</evidence>
<dbReference type="EC" id="5.3.4.1" evidence="4 13"/>
<reference evidence="17" key="1">
    <citation type="submission" date="2025-08" db="UniProtKB">
        <authorList>
            <consortium name="RefSeq"/>
        </authorList>
    </citation>
    <scope>IDENTIFICATION</scope>
    <source>
        <tissue evidence="17">Whole sample</tissue>
    </source>
</reference>
<dbReference type="GO" id="GO:0009986">
    <property type="term" value="C:cell surface"/>
    <property type="evidence" value="ECO:0007669"/>
    <property type="project" value="TreeGrafter"/>
</dbReference>
<dbReference type="GO" id="GO:0034976">
    <property type="term" value="P:response to endoplasmic reticulum stress"/>
    <property type="evidence" value="ECO:0007669"/>
    <property type="project" value="TreeGrafter"/>
</dbReference>
<evidence type="ECO:0000256" key="4">
    <source>
        <dbReference type="ARBA" id="ARBA00012723"/>
    </source>
</evidence>
<keyword evidence="8 11" id="KW-1015">Disulfide bond</keyword>
<dbReference type="InterPro" id="IPR005788">
    <property type="entry name" value="PDI_thioredoxin-like_dom"/>
</dbReference>
<dbReference type="PROSITE" id="PS51352">
    <property type="entry name" value="THIOREDOXIN_2"/>
    <property type="match status" value="3"/>
</dbReference>
<evidence type="ECO:0000256" key="14">
    <source>
        <dbReference type="SAM" id="MobiDB-lite"/>
    </source>
</evidence>
<feature type="signal peptide" evidence="13">
    <location>
        <begin position="1"/>
        <end position="23"/>
    </location>
</feature>
<evidence type="ECO:0000256" key="3">
    <source>
        <dbReference type="ARBA" id="ARBA00006347"/>
    </source>
</evidence>
<dbReference type="NCBIfam" id="TIGR01130">
    <property type="entry name" value="ER_PDI_fam"/>
    <property type="match status" value="1"/>
</dbReference>
<protein>
    <recommendedName>
        <fullName evidence="4 13">Protein disulfide-isomerase</fullName>
        <ecNumber evidence="4 13">5.3.4.1</ecNumber>
    </recommendedName>
</protein>
<evidence type="ECO:0000256" key="10">
    <source>
        <dbReference type="ARBA" id="ARBA00023284"/>
    </source>
</evidence>
<keyword evidence="5 13" id="KW-0732">Signal</keyword>
<dbReference type="RefSeq" id="XP_022309872.1">
    <property type="nucleotide sequence ID" value="XM_022454164.1"/>
</dbReference>
<dbReference type="SUPFAM" id="SSF52833">
    <property type="entry name" value="Thioredoxin-like"/>
    <property type="match status" value="5"/>
</dbReference>
<dbReference type="CDD" id="cd02961">
    <property type="entry name" value="PDI_a_family"/>
    <property type="match status" value="2"/>
</dbReference>
<accession>A0A8B8C2G8</accession>
<name>A0A8B8C2G8_CRAVI</name>
<keyword evidence="10 11" id="KW-0676">Redox-active center</keyword>
<evidence type="ECO:0000256" key="6">
    <source>
        <dbReference type="ARBA" id="ARBA00022737"/>
    </source>
</evidence>
<evidence type="ECO:0000256" key="11">
    <source>
        <dbReference type="PIRSR" id="PIRSR605792-51"/>
    </source>
</evidence>
<dbReference type="CDD" id="cd02995">
    <property type="entry name" value="PDI_a_PDI_a'_C"/>
    <property type="match status" value="1"/>
</dbReference>
<dbReference type="GO" id="GO:0005788">
    <property type="term" value="C:endoplasmic reticulum lumen"/>
    <property type="evidence" value="ECO:0007669"/>
    <property type="project" value="UniProtKB-SubCell"/>
</dbReference>
<keyword evidence="9 13" id="KW-0413">Isomerase</keyword>
<evidence type="ECO:0000256" key="13">
    <source>
        <dbReference type="RuleBase" id="RU361130"/>
    </source>
</evidence>
<feature type="chain" id="PRO_5034693197" description="Protein disulfide-isomerase" evidence="13">
    <location>
        <begin position="24"/>
        <end position="624"/>
    </location>
</feature>
<keyword evidence="16" id="KW-1185">Reference proteome</keyword>
<dbReference type="NCBIfam" id="TIGR01126">
    <property type="entry name" value="pdi_dom"/>
    <property type="match status" value="3"/>
</dbReference>
<feature type="disulfide bond" description="Redox-active" evidence="11">
    <location>
        <begin position="187"/>
        <end position="190"/>
    </location>
</feature>
<evidence type="ECO:0000256" key="8">
    <source>
        <dbReference type="ARBA" id="ARBA00023157"/>
    </source>
</evidence>
<evidence type="ECO:0000256" key="9">
    <source>
        <dbReference type="ARBA" id="ARBA00023235"/>
    </source>
</evidence>
<dbReference type="KEGG" id="cvn:111115433"/>
<dbReference type="InterPro" id="IPR017937">
    <property type="entry name" value="Thioredoxin_CS"/>
</dbReference>
<dbReference type="OrthoDB" id="427280at2759"/>
<feature type="domain" description="Thioredoxin" evidence="15">
    <location>
        <begin position="12"/>
        <end position="147"/>
    </location>
</feature>
<dbReference type="Pfam" id="PF13848">
    <property type="entry name" value="Thioredoxin_6"/>
    <property type="match status" value="1"/>
</dbReference>
<feature type="disulfide bond" description="Redox-active" evidence="11">
    <location>
        <begin position="536"/>
        <end position="539"/>
    </location>
</feature>
<gene>
    <name evidence="17" type="primary">LOC111115433</name>
</gene>
<dbReference type="FunFam" id="3.40.30.10:FF:000023">
    <property type="entry name" value="Protein disulfide-isomerase"/>
    <property type="match status" value="1"/>
</dbReference>
<dbReference type="PANTHER" id="PTHR18929">
    <property type="entry name" value="PROTEIN DISULFIDE ISOMERASE"/>
    <property type="match status" value="1"/>
</dbReference>
<feature type="region of interest" description="Disordered" evidence="14">
    <location>
        <begin position="24"/>
        <end position="43"/>
    </location>
</feature>
<evidence type="ECO:0000256" key="12">
    <source>
        <dbReference type="RuleBase" id="RU004208"/>
    </source>
</evidence>
<dbReference type="GeneID" id="111115433"/>
<evidence type="ECO:0000313" key="17">
    <source>
        <dbReference type="RefSeq" id="XP_022309872.1"/>
    </source>
</evidence>
<dbReference type="Proteomes" id="UP000694844">
    <property type="component" value="Chromosome 9"/>
</dbReference>
<keyword evidence="7" id="KW-0256">Endoplasmic reticulum</keyword>
<dbReference type="InterPro" id="IPR013766">
    <property type="entry name" value="Thioredoxin_domain"/>
</dbReference>
<dbReference type="FunFam" id="3.40.30.10:FF:000045">
    <property type="entry name" value="Disulfide-isomerase A3"/>
    <property type="match status" value="1"/>
</dbReference>
<dbReference type="PRINTS" id="PR00421">
    <property type="entry name" value="THIOREDOXIN"/>
</dbReference>
<dbReference type="GO" id="GO:0003756">
    <property type="term" value="F:protein disulfide isomerase activity"/>
    <property type="evidence" value="ECO:0007669"/>
    <property type="project" value="UniProtKB-EC"/>
</dbReference>
<proteinExistence type="inferred from homology"/>
<evidence type="ECO:0000256" key="1">
    <source>
        <dbReference type="ARBA" id="ARBA00001182"/>
    </source>
</evidence>
<dbReference type="GO" id="GO:0006457">
    <property type="term" value="P:protein folding"/>
    <property type="evidence" value="ECO:0007669"/>
    <property type="project" value="TreeGrafter"/>
</dbReference>
<comment type="similarity">
    <text evidence="3 12">Belongs to the protein disulfide isomerase family.</text>
</comment>
<evidence type="ECO:0000256" key="7">
    <source>
        <dbReference type="ARBA" id="ARBA00022824"/>
    </source>
</evidence>
<dbReference type="Gene3D" id="3.40.30.10">
    <property type="entry name" value="Glutaredoxin"/>
    <property type="match status" value="5"/>
</dbReference>
<evidence type="ECO:0000259" key="15">
    <source>
        <dbReference type="PROSITE" id="PS51352"/>
    </source>
</evidence>
<dbReference type="Pfam" id="PF00085">
    <property type="entry name" value="Thioredoxin"/>
    <property type="match status" value="3"/>
</dbReference>
<comment type="subcellular location">
    <subcellularLocation>
        <location evidence="2">Endoplasmic reticulum lumen</location>
    </subcellularLocation>
</comment>
<dbReference type="InterPro" id="IPR036249">
    <property type="entry name" value="Thioredoxin-like_sf"/>
</dbReference>
<organism evidence="16 17">
    <name type="scientific">Crassostrea virginica</name>
    <name type="common">Eastern oyster</name>
    <dbReference type="NCBI Taxonomy" id="6565"/>
    <lineage>
        <taxon>Eukaryota</taxon>
        <taxon>Metazoa</taxon>
        <taxon>Spiralia</taxon>
        <taxon>Lophotrochozoa</taxon>
        <taxon>Mollusca</taxon>
        <taxon>Bivalvia</taxon>
        <taxon>Autobranchia</taxon>
        <taxon>Pteriomorphia</taxon>
        <taxon>Ostreida</taxon>
        <taxon>Ostreoidea</taxon>
        <taxon>Ostreidae</taxon>
        <taxon>Crassostrea</taxon>
    </lineage>
</organism>
<dbReference type="PANTHER" id="PTHR18929:SF210">
    <property type="entry name" value="PROTEIN DISULFIDE-ISOMERASE A4"/>
    <property type="match status" value="1"/>
</dbReference>
<dbReference type="AlphaFoldDB" id="A0A8B8C2G8"/>
<feature type="domain" description="Thioredoxin" evidence="15">
    <location>
        <begin position="150"/>
        <end position="282"/>
    </location>
</feature>